<reference evidence="3 4" key="1">
    <citation type="submission" date="2019-09" db="EMBL/GenBank/DDBJ databases">
        <title>Parvibaculum sedimenti sp. nov., isolated from sediment.</title>
        <authorList>
            <person name="Wang Y."/>
        </authorList>
    </citation>
    <scope>NUCLEOTIDE SEQUENCE [LARGE SCALE GENOMIC DNA]</scope>
    <source>
        <strain evidence="3 4">HXT-9</strain>
    </source>
</reference>
<sequence>MTEALDILRQNALPFASLMGVELVSASPDCVEAKLAVRKEHCTIPDILHGGAIMALADTLGGMATFLNLDASASTTTIESKTNFLSAVPLGDTALAQCTPVHRGRKLMVWQTRITRGDGKLAAIVTQTQMVL</sequence>
<keyword evidence="1" id="KW-0378">Hydrolase</keyword>
<dbReference type="SUPFAM" id="SSF54637">
    <property type="entry name" value="Thioesterase/thiol ester dehydrase-isomerase"/>
    <property type="match status" value="1"/>
</dbReference>
<proteinExistence type="predicted"/>
<name>A0A6N6VFU8_9HYPH</name>
<evidence type="ECO:0000259" key="2">
    <source>
        <dbReference type="Pfam" id="PF03061"/>
    </source>
</evidence>
<keyword evidence="4" id="KW-1185">Reference proteome</keyword>
<dbReference type="PANTHER" id="PTHR43240:SF8">
    <property type="entry name" value="PHENYLACETIC ACID DEGRADATION-RELATED PROTEIN"/>
    <property type="match status" value="1"/>
</dbReference>
<dbReference type="NCBIfam" id="TIGR00369">
    <property type="entry name" value="unchar_dom_1"/>
    <property type="match status" value="1"/>
</dbReference>
<evidence type="ECO:0000313" key="4">
    <source>
        <dbReference type="Proteomes" id="UP000468901"/>
    </source>
</evidence>
<dbReference type="AlphaFoldDB" id="A0A6N6VFU8"/>
<dbReference type="Gene3D" id="3.10.129.10">
    <property type="entry name" value="Hotdog Thioesterase"/>
    <property type="match status" value="1"/>
</dbReference>
<evidence type="ECO:0000313" key="3">
    <source>
        <dbReference type="EMBL" id="KAB7738562.1"/>
    </source>
</evidence>
<dbReference type="RefSeq" id="WP_152217538.1">
    <property type="nucleotide sequence ID" value="NZ_JBAQYD010000380.1"/>
</dbReference>
<dbReference type="CDD" id="cd03443">
    <property type="entry name" value="PaaI_thioesterase"/>
    <property type="match status" value="1"/>
</dbReference>
<feature type="domain" description="Thioesterase" evidence="2">
    <location>
        <begin position="47"/>
        <end position="122"/>
    </location>
</feature>
<dbReference type="EMBL" id="WESC01000020">
    <property type="protein sequence ID" value="KAB7738562.1"/>
    <property type="molecule type" value="Genomic_DNA"/>
</dbReference>
<comment type="caution">
    <text evidence="3">The sequence shown here is derived from an EMBL/GenBank/DDBJ whole genome shotgun (WGS) entry which is preliminary data.</text>
</comment>
<dbReference type="InterPro" id="IPR003736">
    <property type="entry name" value="PAAI_dom"/>
</dbReference>
<dbReference type="PANTHER" id="PTHR43240">
    <property type="entry name" value="1,4-DIHYDROXY-2-NAPHTHOYL-COA THIOESTERASE 1"/>
    <property type="match status" value="1"/>
</dbReference>
<dbReference type="GO" id="GO:0005829">
    <property type="term" value="C:cytosol"/>
    <property type="evidence" value="ECO:0007669"/>
    <property type="project" value="TreeGrafter"/>
</dbReference>
<dbReference type="Proteomes" id="UP000468901">
    <property type="component" value="Unassembled WGS sequence"/>
</dbReference>
<organism evidence="3 4">
    <name type="scientific">Parvibaculum sedimenti</name>
    <dbReference type="NCBI Taxonomy" id="2608632"/>
    <lineage>
        <taxon>Bacteria</taxon>
        <taxon>Pseudomonadati</taxon>
        <taxon>Pseudomonadota</taxon>
        <taxon>Alphaproteobacteria</taxon>
        <taxon>Hyphomicrobiales</taxon>
        <taxon>Parvibaculaceae</taxon>
        <taxon>Parvibaculum</taxon>
    </lineage>
</organism>
<dbReference type="InterPro" id="IPR029069">
    <property type="entry name" value="HotDog_dom_sf"/>
</dbReference>
<dbReference type="GO" id="GO:0061522">
    <property type="term" value="F:1,4-dihydroxy-2-naphthoyl-CoA thioesterase activity"/>
    <property type="evidence" value="ECO:0007669"/>
    <property type="project" value="TreeGrafter"/>
</dbReference>
<dbReference type="InterPro" id="IPR006683">
    <property type="entry name" value="Thioestr_dom"/>
</dbReference>
<protein>
    <submittedName>
        <fullName evidence="3">Hotdog fold thioesterase</fullName>
    </submittedName>
</protein>
<accession>A0A6N6VFU8</accession>
<evidence type="ECO:0000256" key="1">
    <source>
        <dbReference type="ARBA" id="ARBA00022801"/>
    </source>
</evidence>
<gene>
    <name evidence="3" type="ORF">F2P47_16755</name>
</gene>
<dbReference type="Pfam" id="PF03061">
    <property type="entry name" value="4HBT"/>
    <property type="match status" value="1"/>
</dbReference>